<gene>
    <name evidence="3" type="ORF">SAMN05660991_02175</name>
</gene>
<feature type="compositionally biased region" description="Basic and acidic residues" evidence="1">
    <location>
        <begin position="7"/>
        <end position="51"/>
    </location>
</feature>
<evidence type="ECO:0000256" key="1">
    <source>
        <dbReference type="SAM" id="MobiDB-lite"/>
    </source>
</evidence>
<dbReference type="STRING" id="673521.SAMN05660991_02175"/>
<feature type="region of interest" description="Disordered" evidence="1">
    <location>
        <begin position="1"/>
        <end position="51"/>
    </location>
</feature>
<dbReference type="Pfam" id="PF10939">
    <property type="entry name" value="DUF2631"/>
    <property type="match status" value="1"/>
</dbReference>
<dbReference type="RefSeq" id="WP_170861063.1">
    <property type="nucleotide sequence ID" value="NZ_FOEE01000006.1"/>
</dbReference>
<evidence type="ECO:0008006" key="5">
    <source>
        <dbReference type="Google" id="ProtNLM"/>
    </source>
</evidence>
<feature type="transmembrane region" description="Helical" evidence="2">
    <location>
        <begin position="60"/>
        <end position="78"/>
    </location>
</feature>
<keyword evidence="2" id="KW-0812">Transmembrane</keyword>
<feature type="transmembrane region" description="Helical" evidence="2">
    <location>
        <begin position="84"/>
        <end position="101"/>
    </location>
</feature>
<dbReference type="AlphaFoldDB" id="A0A1H8TEN1"/>
<accession>A0A1H8TEN1</accession>
<keyword evidence="2" id="KW-1133">Transmembrane helix</keyword>
<dbReference type="Proteomes" id="UP000198960">
    <property type="component" value="Unassembled WGS sequence"/>
</dbReference>
<dbReference type="EMBL" id="FOEE01000006">
    <property type="protein sequence ID" value="SEO89206.1"/>
    <property type="molecule type" value="Genomic_DNA"/>
</dbReference>
<sequence length="111" mass="12721">MRPVSEQTHRDRITTDNPDTERVDQPGREEGVVRHGSHPVEHERPEEWGWHGETGRAGRIGAWIAALVTLTYLVGNHEGRVEDFWVVGIALGIVLMLLLDIRRRKNAWRAK</sequence>
<evidence type="ECO:0000313" key="3">
    <source>
        <dbReference type="EMBL" id="SEO89206.1"/>
    </source>
</evidence>
<evidence type="ECO:0000313" key="4">
    <source>
        <dbReference type="Proteomes" id="UP000198960"/>
    </source>
</evidence>
<protein>
    <recommendedName>
        <fullName evidence="5">DUF2631 domain-containing protein</fullName>
    </recommendedName>
</protein>
<keyword evidence="2" id="KW-0472">Membrane</keyword>
<evidence type="ECO:0000256" key="2">
    <source>
        <dbReference type="SAM" id="Phobius"/>
    </source>
</evidence>
<name>A0A1H8TEN1_9ACTN</name>
<proteinExistence type="predicted"/>
<keyword evidence="4" id="KW-1185">Reference proteome</keyword>
<reference evidence="4" key="1">
    <citation type="submission" date="2016-10" db="EMBL/GenBank/DDBJ databases">
        <authorList>
            <person name="Varghese N."/>
            <person name="Submissions S."/>
        </authorList>
    </citation>
    <scope>NUCLEOTIDE SEQUENCE [LARGE SCALE GENOMIC DNA]</scope>
    <source>
        <strain evidence="4">DSM 45413</strain>
    </source>
</reference>
<dbReference type="InterPro" id="IPR024341">
    <property type="entry name" value="DUF2631"/>
</dbReference>
<organism evidence="3 4">
    <name type="scientific">Trujillonella endophytica</name>
    <dbReference type="NCBI Taxonomy" id="673521"/>
    <lineage>
        <taxon>Bacteria</taxon>
        <taxon>Bacillati</taxon>
        <taxon>Actinomycetota</taxon>
        <taxon>Actinomycetes</taxon>
        <taxon>Geodermatophilales</taxon>
        <taxon>Geodermatophilaceae</taxon>
        <taxon>Trujillonella</taxon>
    </lineage>
</organism>